<dbReference type="Proteomes" id="UP000811609">
    <property type="component" value="Chromosome 3"/>
</dbReference>
<dbReference type="InterPro" id="IPR003441">
    <property type="entry name" value="NAC-dom"/>
</dbReference>
<accession>A0A8T1R3E4</accession>
<organism evidence="3 4">
    <name type="scientific">Carya illinoinensis</name>
    <name type="common">Pecan</name>
    <dbReference type="NCBI Taxonomy" id="32201"/>
    <lineage>
        <taxon>Eukaryota</taxon>
        <taxon>Viridiplantae</taxon>
        <taxon>Streptophyta</taxon>
        <taxon>Embryophyta</taxon>
        <taxon>Tracheophyta</taxon>
        <taxon>Spermatophyta</taxon>
        <taxon>Magnoliopsida</taxon>
        <taxon>eudicotyledons</taxon>
        <taxon>Gunneridae</taxon>
        <taxon>Pentapetalae</taxon>
        <taxon>rosids</taxon>
        <taxon>fabids</taxon>
        <taxon>Fagales</taxon>
        <taxon>Juglandaceae</taxon>
        <taxon>Carya</taxon>
    </lineage>
</organism>
<name>A0A8T1R3E4_CARIL</name>
<dbReference type="AlphaFoldDB" id="A0A8T1R3E4"/>
<evidence type="ECO:0000256" key="1">
    <source>
        <dbReference type="SAM" id="MobiDB-lite"/>
    </source>
</evidence>
<dbReference type="GO" id="GO:0006355">
    <property type="term" value="P:regulation of DNA-templated transcription"/>
    <property type="evidence" value="ECO:0007669"/>
    <property type="project" value="InterPro"/>
</dbReference>
<dbReference type="EMBL" id="CM031811">
    <property type="protein sequence ID" value="KAG6660692.1"/>
    <property type="molecule type" value="Genomic_DNA"/>
</dbReference>
<dbReference type="GO" id="GO:0003677">
    <property type="term" value="F:DNA binding"/>
    <property type="evidence" value="ECO:0007669"/>
    <property type="project" value="InterPro"/>
</dbReference>
<dbReference type="PANTHER" id="PTHR31744:SF210">
    <property type="entry name" value="NAC DOMAIN-CONTAINING PROTEIN 86-LIKE"/>
    <property type="match status" value="1"/>
</dbReference>
<feature type="region of interest" description="Disordered" evidence="1">
    <location>
        <begin position="296"/>
        <end position="315"/>
    </location>
</feature>
<feature type="compositionally biased region" description="Polar residues" evidence="1">
    <location>
        <begin position="298"/>
        <end position="309"/>
    </location>
</feature>
<evidence type="ECO:0000313" key="3">
    <source>
        <dbReference type="EMBL" id="KAG6660692.1"/>
    </source>
</evidence>
<comment type="caution">
    <text evidence="3">The sequence shown here is derived from an EMBL/GenBank/DDBJ whole genome shotgun (WGS) entry which is preliminary data.</text>
</comment>
<dbReference type="Pfam" id="PF02365">
    <property type="entry name" value="NAM"/>
    <property type="match status" value="1"/>
</dbReference>
<gene>
    <name evidence="3" type="ORF">CIPAW_03G122600</name>
</gene>
<evidence type="ECO:0000313" key="4">
    <source>
        <dbReference type="Proteomes" id="UP000811609"/>
    </source>
</evidence>
<evidence type="ECO:0000259" key="2">
    <source>
        <dbReference type="PROSITE" id="PS51005"/>
    </source>
</evidence>
<proteinExistence type="predicted"/>
<sequence>MGKALRLPPGYRFCPTDDELVVLYLKRKIKGERFYPEPVAEADIYKFAPWELPGKFKSESGDLRLYFLCPVEKKYAKGQRINRETKDGCWKKTGKDSSVHHHKELVGSKKTLVFHKNLNLTATGLRGGKAPQRERTDWVMHEYSLGDQYMAKEGIVKPVGNTMKWIFWMLQIWMIKNTYVLCRIFQKEGLGPRNGAQYGAPFKEEEWNYDEEDDSAETVTLAGLLPNSSSNLAAIGTNVLGVTTSESGLSEAIQSQREGISAVLNNDASNELSQVLGNNKPIKKKVLGNNEILPKVPTSFQEDNPSILSEDNRNRDLNHQEDALSISDIMDSFEDFYYCEGDDFPLGDLFLGMADLERPLDAHPT</sequence>
<dbReference type="PANTHER" id="PTHR31744">
    <property type="entry name" value="PROTEIN CUP-SHAPED COTYLEDON 2-RELATED"/>
    <property type="match status" value="1"/>
</dbReference>
<feature type="domain" description="NAC" evidence="2">
    <location>
        <begin position="7"/>
        <end position="187"/>
    </location>
</feature>
<dbReference type="PROSITE" id="PS51005">
    <property type="entry name" value="NAC"/>
    <property type="match status" value="1"/>
</dbReference>
<reference evidence="3" key="1">
    <citation type="submission" date="2020-12" db="EMBL/GenBank/DDBJ databases">
        <title>WGS assembly of Carya illinoinensis cv. Pawnee.</title>
        <authorList>
            <person name="Platts A."/>
            <person name="Shu S."/>
            <person name="Wright S."/>
            <person name="Barry K."/>
            <person name="Edger P."/>
            <person name="Pires J.C."/>
            <person name="Schmutz J."/>
        </authorList>
    </citation>
    <scope>NUCLEOTIDE SEQUENCE</scope>
    <source>
        <tissue evidence="3">Leaf</tissue>
    </source>
</reference>
<protein>
    <recommendedName>
        <fullName evidence="2">NAC domain-containing protein</fullName>
    </recommendedName>
</protein>
<keyword evidence="4" id="KW-1185">Reference proteome</keyword>